<reference evidence="1" key="1">
    <citation type="journal article" date="2012" name="PLoS ONE">
        <title>Gene sets for utilization of primary and secondary nutrition supplies in the distal gut of endangered iberian lynx.</title>
        <authorList>
            <person name="Alcaide M."/>
            <person name="Messina E."/>
            <person name="Richter M."/>
            <person name="Bargiela R."/>
            <person name="Peplies J."/>
            <person name="Huws S.A."/>
            <person name="Newbold C.J."/>
            <person name="Golyshin P.N."/>
            <person name="Simon M.A."/>
            <person name="Lopez G."/>
            <person name="Yakimov M.M."/>
            <person name="Ferrer M."/>
        </authorList>
    </citation>
    <scope>NUCLEOTIDE SEQUENCE</scope>
</reference>
<proteinExistence type="predicted"/>
<evidence type="ECO:0000313" key="1">
    <source>
        <dbReference type="EMBL" id="EJX07090.1"/>
    </source>
</evidence>
<comment type="caution">
    <text evidence="1">The sequence shown here is derived from an EMBL/GenBank/DDBJ whole genome shotgun (WGS) entry which is preliminary data.</text>
</comment>
<gene>
    <name evidence="1" type="ORF">EVA_04801</name>
</gene>
<organism evidence="1">
    <name type="scientific">gut metagenome</name>
    <dbReference type="NCBI Taxonomy" id="749906"/>
    <lineage>
        <taxon>unclassified sequences</taxon>
        <taxon>metagenomes</taxon>
        <taxon>organismal metagenomes</taxon>
    </lineage>
</organism>
<name>J9H151_9ZZZZ</name>
<sequence length="37" mass="4060">MHVCVCSIGSSHNDCFLDEADNPGAILSILLWEAIER</sequence>
<dbReference type="AlphaFoldDB" id="J9H151"/>
<dbReference type="EMBL" id="AMCI01000976">
    <property type="protein sequence ID" value="EJX07090.1"/>
    <property type="molecule type" value="Genomic_DNA"/>
</dbReference>
<accession>J9H151</accession>
<protein>
    <submittedName>
        <fullName evidence="1">Uncharacterized protein</fullName>
    </submittedName>
</protein>